<dbReference type="PhylomeDB" id="A0A0G4H4G2"/>
<proteinExistence type="inferred from homology"/>
<feature type="binding site" evidence="2">
    <location>
        <position position="262"/>
    </location>
    <ligand>
        <name>Cu cation</name>
        <dbReference type="ChEBI" id="CHEBI:23378"/>
    </ligand>
</feature>
<dbReference type="FunFam" id="3.40.30.10:FF:000013">
    <property type="entry name" value="Blast:Protein SCO1 homolog, mitochondrial"/>
    <property type="match status" value="1"/>
</dbReference>
<dbReference type="PANTHER" id="PTHR12151">
    <property type="entry name" value="ELECTRON TRANSPORT PROTIN SCO1/SENC FAMILY MEMBER"/>
    <property type="match status" value="1"/>
</dbReference>
<name>A0A0G4H4G2_9ALVE</name>
<gene>
    <name evidence="6" type="ORF">Cvel_24635</name>
</gene>
<comment type="similarity">
    <text evidence="1">Belongs to the SCO1/2 family.</text>
</comment>
<dbReference type="Gene3D" id="3.40.30.10">
    <property type="entry name" value="Glutaredoxin"/>
    <property type="match status" value="1"/>
</dbReference>
<feature type="binding site" evidence="2">
    <location>
        <position position="176"/>
    </location>
    <ligand>
        <name>Cu cation</name>
        <dbReference type="ChEBI" id="CHEBI:23378"/>
    </ligand>
</feature>
<dbReference type="GO" id="GO:0046872">
    <property type="term" value="F:metal ion binding"/>
    <property type="evidence" value="ECO:0007669"/>
    <property type="project" value="UniProtKB-KW"/>
</dbReference>
<keyword evidence="2" id="KW-0186">Copper</keyword>
<evidence type="ECO:0000256" key="2">
    <source>
        <dbReference type="PIRSR" id="PIRSR603782-1"/>
    </source>
</evidence>
<feature type="compositionally biased region" description="Basic and acidic residues" evidence="4">
    <location>
        <begin position="67"/>
        <end position="82"/>
    </location>
</feature>
<keyword evidence="5" id="KW-0812">Transmembrane</keyword>
<reference evidence="6" key="1">
    <citation type="submission" date="2014-11" db="EMBL/GenBank/DDBJ databases">
        <authorList>
            <person name="Otto D Thomas"/>
            <person name="Naeem Raeece"/>
        </authorList>
    </citation>
    <scope>NUCLEOTIDE SEQUENCE</scope>
</reference>
<evidence type="ECO:0008006" key="7">
    <source>
        <dbReference type="Google" id="ProtNLM"/>
    </source>
</evidence>
<keyword evidence="5" id="KW-1133">Transmembrane helix</keyword>
<dbReference type="InterPro" id="IPR003782">
    <property type="entry name" value="SCO1/SenC"/>
</dbReference>
<dbReference type="GO" id="GO:0005739">
    <property type="term" value="C:mitochondrion"/>
    <property type="evidence" value="ECO:0007669"/>
    <property type="project" value="GOC"/>
</dbReference>
<feature type="transmembrane region" description="Helical" evidence="5">
    <location>
        <begin position="95"/>
        <end position="114"/>
    </location>
</feature>
<dbReference type="EMBL" id="CDMZ01001863">
    <property type="protein sequence ID" value="CEM38541.1"/>
    <property type="molecule type" value="Genomic_DNA"/>
</dbReference>
<feature type="disulfide bond" description="Redox-active" evidence="3">
    <location>
        <begin position="172"/>
        <end position="176"/>
    </location>
</feature>
<dbReference type="VEuPathDB" id="CryptoDB:Cvel_24635"/>
<evidence type="ECO:0000256" key="4">
    <source>
        <dbReference type="SAM" id="MobiDB-lite"/>
    </source>
</evidence>
<protein>
    <recommendedName>
        <fullName evidence="7">Thioredoxin domain-containing protein</fullName>
    </recommendedName>
</protein>
<keyword evidence="3" id="KW-1015">Disulfide bond</keyword>
<evidence type="ECO:0000256" key="5">
    <source>
        <dbReference type="SAM" id="Phobius"/>
    </source>
</evidence>
<dbReference type="GO" id="GO:0033617">
    <property type="term" value="P:mitochondrial respiratory chain complex IV assembly"/>
    <property type="evidence" value="ECO:0007669"/>
    <property type="project" value="TreeGrafter"/>
</dbReference>
<accession>A0A0G4H4G2</accession>
<evidence type="ECO:0000256" key="1">
    <source>
        <dbReference type="ARBA" id="ARBA00010996"/>
    </source>
</evidence>
<keyword evidence="2" id="KW-0479">Metal-binding</keyword>
<dbReference type="PANTHER" id="PTHR12151:SF5">
    <property type="entry name" value="AT19154P"/>
    <property type="match status" value="1"/>
</dbReference>
<sequence>MRAPLMKRLLSMRGGPVLGLHMKSLSVLPFRRQQRLLCTSVVARNILKEDFLKGPTGEMQKPPSPPKSDDSRASSAEEEKRQIKQAKKAHQQSAWTMRSALVTSALCGAIYWLYSIEMARLESKRIAETSETTIGKPNLGCDWTLTGKGGKKISSADFRGKYQLIYFGFVLCPDICPQEMEKQAQVIEIIDKKYGELVQPIFITVDPRRDDPDTVQEYCEEFHPRLIGLTGTEEDIKGVTKAFRVYYNTGIKSGEDDYLVDHSIIHYLMGKNGKFKDFFGKNLTVREYADKVIKTIEEDLAREKMKKKGQASDDDDDDD</sequence>
<feature type="region of interest" description="Disordered" evidence="4">
    <location>
        <begin position="53"/>
        <end position="90"/>
    </location>
</feature>
<feature type="binding site" evidence="2">
    <location>
        <position position="172"/>
    </location>
    <ligand>
        <name>Cu cation</name>
        <dbReference type="ChEBI" id="CHEBI:23378"/>
    </ligand>
</feature>
<evidence type="ECO:0000256" key="3">
    <source>
        <dbReference type="PIRSR" id="PIRSR603782-2"/>
    </source>
</evidence>
<dbReference type="AlphaFoldDB" id="A0A0G4H4G2"/>
<organism evidence="6">
    <name type="scientific">Chromera velia CCMP2878</name>
    <dbReference type="NCBI Taxonomy" id="1169474"/>
    <lineage>
        <taxon>Eukaryota</taxon>
        <taxon>Sar</taxon>
        <taxon>Alveolata</taxon>
        <taxon>Colpodellida</taxon>
        <taxon>Chromeraceae</taxon>
        <taxon>Chromera</taxon>
    </lineage>
</organism>
<dbReference type="SUPFAM" id="SSF52833">
    <property type="entry name" value="Thioredoxin-like"/>
    <property type="match status" value="1"/>
</dbReference>
<dbReference type="Pfam" id="PF02630">
    <property type="entry name" value="SCO1-SenC"/>
    <property type="match status" value="1"/>
</dbReference>
<dbReference type="InterPro" id="IPR036249">
    <property type="entry name" value="Thioredoxin-like_sf"/>
</dbReference>
<dbReference type="CDD" id="cd02968">
    <property type="entry name" value="SCO"/>
    <property type="match status" value="1"/>
</dbReference>
<keyword evidence="5" id="KW-0472">Membrane</keyword>
<evidence type="ECO:0000313" key="6">
    <source>
        <dbReference type="EMBL" id="CEM38541.1"/>
    </source>
</evidence>